<dbReference type="Proteomes" id="UP001231924">
    <property type="component" value="Unassembled WGS sequence"/>
</dbReference>
<dbReference type="EMBL" id="JASVWF010000009">
    <property type="protein sequence ID" value="MDL5160182.1"/>
    <property type="molecule type" value="Genomic_DNA"/>
</dbReference>
<feature type="region of interest" description="Disordered" evidence="1">
    <location>
        <begin position="355"/>
        <end position="407"/>
    </location>
</feature>
<feature type="compositionally biased region" description="Basic and acidic residues" evidence="1">
    <location>
        <begin position="1"/>
        <end position="12"/>
    </location>
</feature>
<feature type="compositionally biased region" description="Basic residues" evidence="1">
    <location>
        <begin position="398"/>
        <end position="407"/>
    </location>
</feature>
<keyword evidence="3" id="KW-1185">Reference proteome</keyword>
<protein>
    <submittedName>
        <fullName evidence="2">Uncharacterized protein</fullName>
    </submittedName>
</protein>
<evidence type="ECO:0000313" key="3">
    <source>
        <dbReference type="Proteomes" id="UP001231924"/>
    </source>
</evidence>
<sequence>MSRQPRGDEARPPHGGGGGPPARIAVGRRVTVRSGGEQPGREGEVDDQDELLVVGKIQVLDEARALALADAPGLEHGDRRGAGLVEDRPDVAQELLRGTGHGARVRLGGRQGRRSCHMGDGDPHPGRDLAWHDHAVRGHEEHPVPDQRLLGSVDPSLVGTERRHDLAQPSAGFGVESADPGGDDSRVGDGRDGGVDELLLAQTSRRDPVPLREQAQLVDPARRRDASQALPAAEVGRELHHEPVRESEPLAVGKPQPQLDEAVDGAVDVVGSGADQVGDGGTRGVGAEGGDRASGLQDVAVGLQQSGDQRGPDAESVGETGEVPGSRLDADVAAEGQQCSQRVVVELGQVLGEGRGHEVSVRRSMGLPDGGSGPEVYPDRSGGPGVLLYGDEPAGLVRTRHRRPLRR</sequence>
<reference evidence="2 3" key="1">
    <citation type="submission" date="2023-06" db="EMBL/GenBank/DDBJ databases">
        <title>Actinomycetospora Odt1-22.</title>
        <authorList>
            <person name="Supong K."/>
        </authorList>
    </citation>
    <scope>NUCLEOTIDE SEQUENCE [LARGE SCALE GENOMIC DNA]</scope>
    <source>
        <strain evidence="2 3">Odt1-22</strain>
    </source>
</reference>
<evidence type="ECO:0000313" key="2">
    <source>
        <dbReference type="EMBL" id="MDL5160182.1"/>
    </source>
</evidence>
<feature type="region of interest" description="Disordered" evidence="1">
    <location>
        <begin position="97"/>
        <end position="256"/>
    </location>
</feature>
<feature type="compositionally biased region" description="Basic and acidic residues" evidence="1">
    <location>
        <begin position="235"/>
        <end position="248"/>
    </location>
</feature>
<comment type="caution">
    <text evidence="2">The sequence shown here is derived from an EMBL/GenBank/DDBJ whole genome shotgun (WGS) entry which is preliminary data.</text>
</comment>
<evidence type="ECO:0000256" key="1">
    <source>
        <dbReference type="SAM" id="MobiDB-lite"/>
    </source>
</evidence>
<proteinExistence type="predicted"/>
<accession>A0ABT7MJL9</accession>
<feature type="region of interest" description="Disordered" evidence="1">
    <location>
        <begin position="1"/>
        <end position="49"/>
    </location>
</feature>
<name>A0ABT7MJL9_9PSEU</name>
<feature type="compositionally biased region" description="Gly residues" evidence="1">
    <location>
        <begin position="278"/>
        <end position="288"/>
    </location>
</feature>
<dbReference type="RefSeq" id="WP_286056786.1">
    <property type="nucleotide sequence ID" value="NZ_JASVWF010000009.1"/>
</dbReference>
<feature type="compositionally biased region" description="Basic and acidic residues" evidence="1">
    <location>
        <begin position="183"/>
        <end position="194"/>
    </location>
</feature>
<feature type="region of interest" description="Disordered" evidence="1">
    <location>
        <begin position="271"/>
        <end position="329"/>
    </location>
</feature>
<feature type="compositionally biased region" description="Basic and acidic residues" evidence="1">
    <location>
        <begin position="117"/>
        <end position="145"/>
    </location>
</feature>
<gene>
    <name evidence="2" type="ORF">QRT03_29725</name>
</gene>
<organism evidence="2 3">
    <name type="scientific">Actinomycetospora termitidis</name>
    <dbReference type="NCBI Taxonomy" id="3053470"/>
    <lineage>
        <taxon>Bacteria</taxon>
        <taxon>Bacillati</taxon>
        <taxon>Actinomycetota</taxon>
        <taxon>Actinomycetes</taxon>
        <taxon>Pseudonocardiales</taxon>
        <taxon>Pseudonocardiaceae</taxon>
        <taxon>Actinomycetospora</taxon>
    </lineage>
</organism>